<evidence type="ECO:0000256" key="1">
    <source>
        <dbReference type="SAM" id="MobiDB-lite"/>
    </source>
</evidence>
<dbReference type="OrthoDB" id="40334at2759"/>
<dbReference type="PANTHER" id="PTHR28630:SF3">
    <property type="entry name" value="PEROXIREDOXIN-LIKE 2C"/>
    <property type="match status" value="1"/>
</dbReference>
<name>A0A4U0TIW3_9PEZI</name>
<protein>
    <recommendedName>
        <fullName evidence="4">AhpC/TSA antioxidant enzyme-domain-containing protein</fullName>
    </recommendedName>
</protein>
<dbReference type="Pfam" id="PF13911">
    <property type="entry name" value="AhpC-TSA_2"/>
    <property type="match status" value="1"/>
</dbReference>
<evidence type="ECO:0000313" key="2">
    <source>
        <dbReference type="EMBL" id="TKA21731.1"/>
    </source>
</evidence>
<dbReference type="AlphaFoldDB" id="A0A4U0TIW3"/>
<feature type="compositionally biased region" description="Pro residues" evidence="1">
    <location>
        <begin position="11"/>
        <end position="25"/>
    </location>
</feature>
<dbReference type="PANTHER" id="PTHR28630">
    <property type="match status" value="1"/>
</dbReference>
<evidence type="ECO:0008006" key="4">
    <source>
        <dbReference type="Google" id="ProtNLM"/>
    </source>
</evidence>
<reference evidence="2 3" key="1">
    <citation type="submission" date="2017-03" db="EMBL/GenBank/DDBJ databases">
        <title>Genomes of endolithic fungi from Antarctica.</title>
        <authorList>
            <person name="Coleine C."/>
            <person name="Masonjones S."/>
            <person name="Stajich J.E."/>
        </authorList>
    </citation>
    <scope>NUCLEOTIDE SEQUENCE [LARGE SCALE GENOMIC DNA]</scope>
    <source>
        <strain evidence="2 3">CCFEE 6315</strain>
    </source>
</reference>
<feature type="compositionally biased region" description="Low complexity" evidence="1">
    <location>
        <begin position="1"/>
        <end position="10"/>
    </location>
</feature>
<proteinExistence type="predicted"/>
<evidence type="ECO:0000313" key="3">
    <source>
        <dbReference type="Proteomes" id="UP000308549"/>
    </source>
</evidence>
<accession>A0A4U0TIW3</accession>
<comment type="caution">
    <text evidence="2">The sequence shown here is derived from an EMBL/GenBank/DDBJ whole genome shotgun (WGS) entry which is preliminary data.</text>
</comment>
<dbReference type="InterPro" id="IPR032801">
    <property type="entry name" value="PXL2A/B/C"/>
</dbReference>
<feature type="region of interest" description="Disordered" evidence="1">
    <location>
        <begin position="1"/>
        <end position="33"/>
    </location>
</feature>
<dbReference type="EMBL" id="NAJL01000105">
    <property type="protein sequence ID" value="TKA21731.1"/>
    <property type="molecule type" value="Genomic_DNA"/>
</dbReference>
<keyword evidence="3" id="KW-1185">Reference proteome</keyword>
<organism evidence="2 3">
    <name type="scientific">Salinomyces thailandicus</name>
    <dbReference type="NCBI Taxonomy" id="706561"/>
    <lineage>
        <taxon>Eukaryota</taxon>
        <taxon>Fungi</taxon>
        <taxon>Dikarya</taxon>
        <taxon>Ascomycota</taxon>
        <taxon>Pezizomycotina</taxon>
        <taxon>Dothideomycetes</taxon>
        <taxon>Dothideomycetidae</taxon>
        <taxon>Mycosphaerellales</taxon>
        <taxon>Teratosphaeriaceae</taxon>
        <taxon>Salinomyces</taxon>
    </lineage>
</organism>
<sequence>MSVNAPDSSKPLPPSPSAPSPPPSDRSPQYSLPDLETLSHIADLPVLDEHGTERPFSTLYTTLKQDNPNSSTTTPQHHLLIFIRHFFCGHCEDYVRALSTSLPPPLLLETYQTTLTIIGHGSPTLIRDYRTRTNCPFSIVTDPSAALHAALGMSRNLELGDTKPEYVQSGVVAGTLSSMAKMVGSGRGMWKGGEFSLNGGEWVFREGGGCMWGRRMENTRDHAEMGEIKEVLEGLRDD</sequence>
<dbReference type="Proteomes" id="UP000308549">
    <property type="component" value="Unassembled WGS sequence"/>
</dbReference>
<gene>
    <name evidence="2" type="ORF">B0A50_08667</name>
</gene>